<dbReference type="EMBL" id="JACAZF010000005">
    <property type="protein sequence ID" value="KAF7304195.1"/>
    <property type="molecule type" value="Genomic_DNA"/>
</dbReference>
<evidence type="ECO:0000313" key="8">
    <source>
        <dbReference type="Proteomes" id="UP000636479"/>
    </source>
</evidence>
<feature type="signal peptide" evidence="5">
    <location>
        <begin position="1"/>
        <end position="17"/>
    </location>
</feature>
<dbReference type="Gene3D" id="3.60.15.10">
    <property type="entry name" value="Ribonuclease Z/Hydroxyacylglutathione hydrolase-like"/>
    <property type="match status" value="1"/>
</dbReference>
<comment type="similarity">
    <text evidence="1">Belongs to the metallo-beta-lactamase superfamily.</text>
</comment>
<feature type="domain" description="Metallo-beta-lactamase" evidence="6">
    <location>
        <begin position="124"/>
        <end position="252"/>
    </location>
</feature>
<dbReference type="InterPro" id="IPR001279">
    <property type="entry name" value="Metallo-B-lactamas"/>
</dbReference>
<proteinExistence type="inferred from homology"/>
<evidence type="ECO:0000256" key="4">
    <source>
        <dbReference type="ARBA" id="ARBA00022833"/>
    </source>
</evidence>
<dbReference type="InterPro" id="IPR036866">
    <property type="entry name" value="RibonucZ/Hydroxyglut_hydro"/>
</dbReference>
<keyword evidence="8" id="KW-1185">Reference proteome</keyword>
<evidence type="ECO:0000256" key="1">
    <source>
        <dbReference type="ARBA" id="ARBA00007749"/>
    </source>
</evidence>
<feature type="chain" id="PRO_5034712240" evidence="5">
    <location>
        <begin position="18"/>
        <end position="385"/>
    </location>
</feature>
<dbReference type="PANTHER" id="PTHR42978:SF5">
    <property type="entry name" value="METALLO-BETA-LACTAMASE DOMAIN-CONTAINING PROTEIN"/>
    <property type="match status" value="1"/>
</dbReference>
<gene>
    <name evidence="7" type="ORF">MIND_00651600</name>
</gene>
<keyword evidence="4" id="KW-0862">Zinc</keyword>
<evidence type="ECO:0000256" key="5">
    <source>
        <dbReference type="SAM" id="SignalP"/>
    </source>
</evidence>
<dbReference type="OrthoDB" id="10250730at2759"/>
<evidence type="ECO:0000256" key="3">
    <source>
        <dbReference type="ARBA" id="ARBA00022801"/>
    </source>
</evidence>
<reference evidence="7" key="1">
    <citation type="submission" date="2020-05" db="EMBL/GenBank/DDBJ databases">
        <title>Mycena genomes resolve the evolution of fungal bioluminescence.</title>
        <authorList>
            <person name="Tsai I.J."/>
        </authorList>
    </citation>
    <scope>NUCLEOTIDE SEQUENCE</scope>
    <source>
        <strain evidence="7">171206Taipei</strain>
    </source>
</reference>
<dbReference type="PANTHER" id="PTHR42978">
    <property type="entry name" value="QUORUM-QUENCHING LACTONASE YTNP-RELATED-RELATED"/>
    <property type="match status" value="1"/>
</dbReference>
<dbReference type="GO" id="GO:0046872">
    <property type="term" value="F:metal ion binding"/>
    <property type="evidence" value="ECO:0007669"/>
    <property type="project" value="UniProtKB-KW"/>
</dbReference>
<dbReference type="GO" id="GO:0016787">
    <property type="term" value="F:hydrolase activity"/>
    <property type="evidence" value="ECO:0007669"/>
    <property type="project" value="UniProtKB-KW"/>
</dbReference>
<name>A0A8H6SUJ8_9AGAR</name>
<dbReference type="CDD" id="cd07730">
    <property type="entry name" value="metallo-hydrolase-like_MBL-fold"/>
    <property type="match status" value="1"/>
</dbReference>
<dbReference type="Proteomes" id="UP000636479">
    <property type="component" value="Unassembled WGS sequence"/>
</dbReference>
<dbReference type="SUPFAM" id="SSF56281">
    <property type="entry name" value="Metallo-hydrolase/oxidoreductase"/>
    <property type="match status" value="1"/>
</dbReference>
<dbReference type="GeneID" id="59345762"/>
<keyword evidence="5" id="KW-0732">Signal</keyword>
<accession>A0A8H6SUJ8</accession>
<sequence>MSRTLLLPLLFAGASLASWQSLGIPTSRTGATLSVKAFNIGNLTIGGTATVVHPVLPGRETTTVPMFGFLLERTIGTGPSAKTYQYVWDLGIRKDPENAVPPVAELFKAFPGALDEPKDITELLVAGGVKLESIEQVFWSHAHLDHIGDMSKFPNSTGLVIGAATNTTPYPANPASQLQPSDFAGHTLSKVDFTTSKLLINNLRAVDYFNDGSFYLLDTPGHIAGHMTGLARVSTSPPSFVLLAGDTAHQIGAVRPRPLLQKHFPCPAHVLADARAHVSTDFFWSSGSKLGQFDLLTRSEQMLDLADVPGGLYADQPTAVVSLDKVALFDADPDVFVVIAHDVSLLGAMPVFPQTLNGWKKGGLKERTVWRFLQPDNPAFIFSPV</sequence>
<dbReference type="AlphaFoldDB" id="A0A8H6SUJ8"/>
<keyword evidence="3" id="KW-0378">Hydrolase</keyword>
<keyword evidence="2" id="KW-0479">Metal-binding</keyword>
<comment type="caution">
    <text evidence="7">The sequence shown here is derived from an EMBL/GenBank/DDBJ whole genome shotgun (WGS) entry which is preliminary data.</text>
</comment>
<evidence type="ECO:0000313" key="7">
    <source>
        <dbReference type="EMBL" id="KAF7304195.1"/>
    </source>
</evidence>
<protein>
    <submittedName>
        <fullName evidence="7">Metallo-beta-lactamase superfamily protein</fullName>
    </submittedName>
</protein>
<organism evidence="7 8">
    <name type="scientific">Mycena indigotica</name>
    <dbReference type="NCBI Taxonomy" id="2126181"/>
    <lineage>
        <taxon>Eukaryota</taxon>
        <taxon>Fungi</taxon>
        <taxon>Dikarya</taxon>
        <taxon>Basidiomycota</taxon>
        <taxon>Agaricomycotina</taxon>
        <taxon>Agaricomycetes</taxon>
        <taxon>Agaricomycetidae</taxon>
        <taxon>Agaricales</taxon>
        <taxon>Marasmiineae</taxon>
        <taxon>Mycenaceae</taxon>
        <taxon>Mycena</taxon>
    </lineage>
</organism>
<evidence type="ECO:0000256" key="2">
    <source>
        <dbReference type="ARBA" id="ARBA00022723"/>
    </source>
</evidence>
<evidence type="ECO:0000259" key="6">
    <source>
        <dbReference type="Pfam" id="PF00753"/>
    </source>
</evidence>
<dbReference type="Pfam" id="PF00753">
    <property type="entry name" value="Lactamase_B"/>
    <property type="match status" value="1"/>
</dbReference>
<dbReference type="InterPro" id="IPR051013">
    <property type="entry name" value="MBL_superfamily_lactonases"/>
</dbReference>
<dbReference type="RefSeq" id="XP_037221167.1">
    <property type="nucleotide sequence ID" value="XM_037363246.1"/>
</dbReference>